<evidence type="ECO:0000313" key="2">
    <source>
        <dbReference type="Proteomes" id="UP000198888"/>
    </source>
</evidence>
<evidence type="ECO:0000313" key="1">
    <source>
        <dbReference type="EMBL" id="SEJ18885.1"/>
    </source>
</evidence>
<dbReference type="KEGG" id="hae:halTADL_1215"/>
<dbReference type="EMBL" id="FNYR01000029">
    <property type="protein sequence ID" value="SEJ18885.1"/>
    <property type="molecule type" value="Genomic_DNA"/>
</dbReference>
<dbReference type="GeneID" id="35002031"/>
<protein>
    <submittedName>
        <fullName evidence="1">Uncharacterized protein</fullName>
    </submittedName>
</protein>
<dbReference type="STRING" id="1073996.SAMN05444271_12911"/>
<organism evidence="1 2">
    <name type="scientific">Halohasta litchfieldiae</name>
    <dbReference type="NCBI Taxonomy" id="1073996"/>
    <lineage>
        <taxon>Archaea</taxon>
        <taxon>Methanobacteriati</taxon>
        <taxon>Methanobacteriota</taxon>
        <taxon>Stenosarchaea group</taxon>
        <taxon>Halobacteria</taxon>
        <taxon>Halobacteriales</taxon>
        <taxon>Haloferacaceae</taxon>
        <taxon>Halohasta</taxon>
    </lineage>
</organism>
<gene>
    <name evidence="1" type="ORF">SAMN05444271_12911</name>
</gene>
<accession>A0A2H4Q0W3</accession>
<proteinExistence type="predicted"/>
<reference evidence="1 2" key="1">
    <citation type="submission" date="2016-10" db="EMBL/GenBank/DDBJ databases">
        <authorList>
            <person name="de Groot N.N."/>
        </authorList>
    </citation>
    <scope>NUCLEOTIDE SEQUENCE [LARGE SCALE GENOMIC DNA]</scope>
    <source>
        <strain evidence="1 2">DSM 22187</strain>
    </source>
</reference>
<accession>A0A1H6X2R7</accession>
<dbReference type="OrthoDB" id="298800at2157"/>
<dbReference type="Proteomes" id="UP000198888">
    <property type="component" value="Unassembled WGS sequence"/>
</dbReference>
<dbReference type="AlphaFoldDB" id="A0A1H6X2R7"/>
<name>A0A1H6X2R7_9EURY</name>
<keyword evidence="2" id="KW-1185">Reference proteome</keyword>
<sequence length="157" mass="17582">MTDEVQVHLHCTMWGTAPLRLADVLFRSDHLLIVVYDYLTPLDLAMRSPSQRARAFVDRIENEGVSAALAAAEDVTELSYEALETLRVYDGGWFGREAVSIQSKNNDSRIVRVHGAVELDGFVDAVRSLLASHDVTVERRDGIAYEFNGLLGRLSRY</sequence>
<dbReference type="RefSeq" id="WP_218143701.1">
    <property type="nucleotide sequence ID" value="NZ_CP024845.1"/>
</dbReference>